<dbReference type="KEGG" id="vg:54980189"/>
<evidence type="ECO:0000256" key="3">
    <source>
        <dbReference type="ARBA" id="ARBA00022732"/>
    </source>
</evidence>
<evidence type="ECO:0000256" key="6">
    <source>
        <dbReference type="ARBA" id="ARBA00035731"/>
    </source>
</evidence>
<feature type="region of interest" description="Disordered" evidence="7">
    <location>
        <begin position="143"/>
        <end position="162"/>
    </location>
</feature>
<dbReference type="EMBL" id="KY626176">
    <property type="protein sequence ID" value="ARB11265.1"/>
    <property type="molecule type" value="Genomic_DNA"/>
</dbReference>
<keyword evidence="2" id="KW-1235">Degradation of host cell envelope components during virus entry</keyword>
<accession>A0A1W5S108</accession>
<dbReference type="SUPFAM" id="SSF51126">
    <property type="entry name" value="Pectin lyase-like"/>
    <property type="match status" value="1"/>
</dbReference>
<dbReference type="GO" id="GO:0098015">
    <property type="term" value="C:virus tail"/>
    <property type="evidence" value="ECO:0007669"/>
    <property type="project" value="UniProtKB-KW"/>
</dbReference>
<dbReference type="Proteomes" id="UP000224896">
    <property type="component" value="Segment"/>
</dbReference>
<evidence type="ECO:0000313" key="8">
    <source>
        <dbReference type="EMBL" id="ARB11265.1"/>
    </source>
</evidence>
<comment type="subcellular location">
    <subcellularLocation>
        <location evidence="1">Virion</location>
    </subcellularLocation>
</comment>
<dbReference type="RefSeq" id="YP_009790035.1">
    <property type="nucleotide sequence ID" value="NC_047821.1"/>
</dbReference>
<keyword evidence="3" id="KW-1227">Viral tail protein</keyword>
<evidence type="ECO:0000256" key="7">
    <source>
        <dbReference type="SAM" id="MobiDB-lite"/>
    </source>
</evidence>
<sequence length="763" mass="81875">MALEKLTQVKGSVSLYLRQLINKTISGTTNYLGYWGLTLSNSGLAGATVKFGGKVWELRSDNADISSSEPSDELWIDCGTDGFTFKSLADAKASLRIEGQGFYISSYHEGLNKGGGWFTWVPSSTAVEDDFLVIGTGSAGRHHRSVENGTVTPSDAGARGEGASSATQDTLAFLKVAACDYNVTCDYTDAGYYLTDQVSLSGTRRNWKTINLNGCDIQFVFDGSSSRNCFQMGDFSEIYGGTILNNTDPSNSNGDGSFDNPVAVGTTANVAAKNVKIHTLEIYQNLEKPCIGIWGASHDIEVDNIFLRSSERAIIGVLAHWGVDTGDFTTASVSLHPYNLKMSNVTCKNFSGLAADSFAICLSGVYNVTVDNLTAENMIGGCKVQPGTVGNSLASAEVREKILTNIRVNNINTFNVQQPAFADWSGDGVAWSGGSYDIESDIEFDGVNANESPTGGTAFIVQRLSNVTAKNLRIKNFFRAFHVLGIDGDEASDVTIDDLKAEDIKTIGGYVSGVYCKRFKLTSSEIKDCSDGTSTIANESSCLLIESPDFTIENTRLGADSSEDAYRLLALTATATGGLVKDSEYKDVRSGGYHLFNDVPVTTQINTTTPDGFNMLSSNVVLSRLDYVEVGLNLSSNQSVSTGVSSTLNLDSVDHDYYSNYNSLGFLPKTTSMYTVEGLITLRDVLGEGTVNVDVYSGSTRIKRLVSESVNLDSSRNAGVKLSGSFKAEAGSVITLKLTQDIAASLELDSDNNTGTWVDFRQL</sequence>
<evidence type="ECO:0000256" key="1">
    <source>
        <dbReference type="ARBA" id="ARBA00004328"/>
    </source>
</evidence>
<proteinExistence type="predicted"/>
<evidence type="ECO:0000256" key="2">
    <source>
        <dbReference type="ARBA" id="ARBA00022717"/>
    </source>
</evidence>
<dbReference type="GO" id="GO:0098994">
    <property type="term" value="P:symbiont entry into host cell via disruption of host cell envelope"/>
    <property type="evidence" value="ECO:0007669"/>
    <property type="project" value="UniProtKB-KW"/>
</dbReference>
<evidence type="ECO:0000256" key="4">
    <source>
        <dbReference type="ARBA" id="ARBA00022844"/>
    </source>
</evidence>
<evidence type="ECO:0000256" key="5">
    <source>
        <dbReference type="ARBA" id="ARBA00023296"/>
    </source>
</evidence>
<protein>
    <submittedName>
        <fullName evidence="8">Uncharacterized protein</fullName>
    </submittedName>
</protein>
<dbReference type="InterPro" id="IPR011050">
    <property type="entry name" value="Pectin_lyase_fold/virulence"/>
</dbReference>
<dbReference type="GO" id="GO:0098996">
    <property type="term" value="P:symbiont entry into host cell via disruption of host cell glycocalyx"/>
    <property type="evidence" value="ECO:0007669"/>
    <property type="project" value="UniProtKB-KW"/>
</dbReference>
<keyword evidence="9" id="KW-1185">Reference proteome</keyword>
<reference evidence="9" key="1">
    <citation type="submission" date="2017-02" db="EMBL/GenBank/DDBJ databases">
        <authorList>
            <person name="Lucas-Elio P."/>
            <person name="Silas S."/>
            <person name="Fire A.Z."/>
            <person name="Sanchez-Amat A."/>
        </authorList>
    </citation>
    <scope>NUCLEOTIDE SEQUENCE [LARGE SCALE GENOMIC DNA]</scope>
</reference>
<keyword evidence="6" id="KW-1238">Degradation of host capsule during virus entry</keyword>
<dbReference type="GeneID" id="54980189"/>
<name>A0A1W5S108_9CAUD</name>
<keyword evidence="5" id="KW-1160">Virus entry into host cell</keyword>
<keyword evidence="4" id="KW-0946">Virion</keyword>
<organism evidence="8 9">
    <name type="scientific">Marinomonas phage CPP1m</name>
    <dbReference type="NCBI Taxonomy" id="1965370"/>
    <lineage>
        <taxon>Viruses</taxon>
        <taxon>Duplodnaviria</taxon>
        <taxon>Heunggongvirae</taxon>
        <taxon>Uroviricota</taxon>
        <taxon>Caudoviricetes</taxon>
        <taxon>Autographivirales</taxon>
        <taxon>Autosignataviridae</taxon>
        <taxon>Colwellvirinae</taxon>
        <taxon>Murciavirus</taxon>
        <taxon>Murciavirus CPP1m</taxon>
    </lineage>
</organism>
<evidence type="ECO:0000313" key="9">
    <source>
        <dbReference type="Proteomes" id="UP000224896"/>
    </source>
</evidence>